<evidence type="ECO:0000256" key="6">
    <source>
        <dbReference type="ARBA" id="ARBA00022840"/>
    </source>
</evidence>
<evidence type="ECO:0000313" key="10">
    <source>
        <dbReference type="EMBL" id="KEZ20588.1"/>
    </source>
</evidence>
<dbReference type="Proteomes" id="UP000028533">
    <property type="component" value="Unassembled WGS sequence"/>
</dbReference>
<proteinExistence type="inferred from homology"/>
<dbReference type="EMBL" id="JFDO01000004">
    <property type="protein sequence ID" value="KEZ20588.1"/>
    <property type="molecule type" value="Genomic_DNA"/>
</dbReference>
<evidence type="ECO:0000256" key="3">
    <source>
        <dbReference type="ARBA" id="ARBA00022448"/>
    </source>
</evidence>
<dbReference type="SUPFAM" id="SSF52540">
    <property type="entry name" value="P-loop containing nucleoside triphosphate hydrolases"/>
    <property type="match status" value="2"/>
</dbReference>
<dbReference type="InterPro" id="IPR017871">
    <property type="entry name" value="ABC_transporter-like_CS"/>
</dbReference>
<gene>
    <name evidence="10" type="primary">oppD-1</name>
    <name evidence="10" type="ORF">MCAPa_1660</name>
</gene>
<evidence type="ECO:0000259" key="9">
    <source>
        <dbReference type="PROSITE" id="PS50893"/>
    </source>
</evidence>
<dbReference type="NCBIfam" id="TIGR01727">
    <property type="entry name" value="oligo_HPY"/>
    <property type="match status" value="1"/>
</dbReference>
<reference evidence="10 11" key="1">
    <citation type="submission" date="2014-02" db="EMBL/GenBank/DDBJ databases">
        <title>Genome sequence of Mycoplasma capricolum subsp. capricolum strain 14232.</title>
        <authorList>
            <person name="Sirand-Pugnet P."/>
            <person name="Breton M."/>
            <person name="Dordet-Frisoni E."/>
            <person name="Baranowski E."/>
            <person name="Barre A."/>
            <person name="Couture C."/>
            <person name="Dupuy V."/>
            <person name="Gaurivaud P."/>
            <person name="Jacob D."/>
            <person name="Lemaitre C."/>
            <person name="Manso-Silvan L."/>
            <person name="Nikolski M."/>
            <person name="Nouvel L.-X."/>
            <person name="Poumarat F."/>
            <person name="Tardy F."/>
            <person name="Thebault P."/>
            <person name="Theil S."/>
            <person name="Citti C."/>
            <person name="Thiaucourt F."/>
            <person name="Blanchard A."/>
        </authorList>
    </citation>
    <scope>NUCLEOTIDE SEQUENCE [LARGE SCALE GENOMIC DNA]</scope>
    <source>
        <strain evidence="10 11">14232</strain>
    </source>
</reference>
<comment type="caution">
    <text evidence="10">The sequence shown here is derived from an EMBL/GenBank/DDBJ whole genome shotgun (WGS) entry which is preliminary data.</text>
</comment>
<protein>
    <submittedName>
        <fullName evidence="10">Oligopeptide ABC transporter, ATP-binding component</fullName>
    </submittedName>
</protein>
<keyword evidence="5" id="KW-0547">Nucleotide-binding</keyword>
<keyword evidence="4" id="KW-1003">Cell membrane</keyword>
<dbReference type="InterPro" id="IPR027417">
    <property type="entry name" value="P-loop_NTPase"/>
</dbReference>
<dbReference type="PANTHER" id="PTHR43297">
    <property type="entry name" value="OLIGOPEPTIDE TRANSPORT ATP-BINDING PROTEIN APPD"/>
    <property type="match status" value="1"/>
</dbReference>
<evidence type="ECO:0000256" key="7">
    <source>
        <dbReference type="ARBA" id="ARBA00023136"/>
    </source>
</evidence>
<dbReference type="GO" id="GO:0016887">
    <property type="term" value="F:ATP hydrolysis activity"/>
    <property type="evidence" value="ECO:0007669"/>
    <property type="project" value="InterPro"/>
</dbReference>
<feature type="coiled-coil region" evidence="8">
    <location>
        <begin position="124"/>
        <end position="151"/>
    </location>
</feature>
<keyword evidence="6 10" id="KW-0067">ATP-binding</keyword>
<dbReference type="AlphaFoldDB" id="A0A084ERJ6"/>
<evidence type="ECO:0000313" key="11">
    <source>
        <dbReference type="Proteomes" id="UP000028533"/>
    </source>
</evidence>
<dbReference type="InterPro" id="IPR013563">
    <property type="entry name" value="Oligopep_ABC_C"/>
</dbReference>
<dbReference type="GO" id="GO:0015833">
    <property type="term" value="P:peptide transport"/>
    <property type="evidence" value="ECO:0007669"/>
    <property type="project" value="InterPro"/>
</dbReference>
<dbReference type="GO" id="GO:0005524">
    <property type="term" value="F:ATP binding"/>
    <property type="evidence" value="ECO:0007669"/>
    <property type="project" value="UniProtKB-KW"/>
</dbReference>
<dbReference type="InterPro" id="IPR003593">
    <property type="entry name" value="AAA+_ATPase"/>
</dbReference>
<evidence type="ECO:0000256" key="8">
    <source>
        <dbReference type="SAM" id="Coils"/>
    </source>
</evidence>
<sequence length="566" mass="65233">MKNIILSIKDLVVKFRVRSKVLTSIRNISFDIYDGETVAIVGESGSGKSVLTKTLTNMLESNGYIANGSIMYYPSKATKENESAVFKKDLDLVEFHKNSLESESRKGIKKYNNKKIKDALLTIKELKESTIESLNLKIDELQQKADLLKKYEFTNSTKKLVKRNEYLEQIKQLKEQIEWKKDPKKLEFEIQQLEKIIQTAKKEIYNFKTISAFKKFKYFQIVSLINKFNKNELEDINKLEPHIKWLDEIEYKNNFESLALEIFYDIRSNQTKKLDQTKVEALNEMWNFVKRFNFWIKRSTDKNLQHLRGGTIATIFQDPMTSLNPLLSVGYQISEVLRNHSKLNRAEAKVEAINLMKRVGIPNAEKRYKDLPGKYSGGMRQRVVIAIALACRPKVLICDEPTTALDVTIQAQILDLIKELKEEYKFTVIFITHDLGVVANIADRVAVMYAGQIIEYGTTEDVFFNSKHPYTWALLSSLPQLGTKGEELYSISGTPPSLFKEIKADAFAPRNTFALAVDYKYEPPMFKISDTHYAKTWLLDPRAPKIKRPKQLNNLKKAVSESKVGE</sequence>
<dbReference type="NCBIfam" id="NF043079">
    <property type="entry name" value="MMSYN1_0167"/>
    <property type="match status" value="1"/>
</dbReference>
<comment type="similarity">
    <text evidence="2">Belongs to the ABC transporter superfamily.</text>
</comment>
<evidence type="ECO:0000256" key="5">
    <source>
        <dbReference type="ARBA" id="ARBA00022741"/>
    </source>
</evidence>
<dbReference type="PANTHER" id="PTHR43297:SF2">
    <property type="entry name" value="DIPEPTIDE TRANSPORT ATP-BINDING PROTEIN DPPD"/>
    <property type="match status" value="1"/>
</dbReference>
<name>A0A084ERJ6_MYCCA</name>
<feature type="domain" description="ABC transporter" evidence="9">
    <location>
        <begin position="6"/>
        <end position="475"/>
    </location>
</feature>
<dbReference type="RefSeq" id="WP_036431240.1">
    <property type="nucleotide sequence ID" value="NZ_JFDO01000004.1"/>
</dbReference>
<dbReference type="Gene3D" id="3.40.50.300">
    <property type="entry name" value="P-loop containing nucleotide triphosphate hydrolases"/>
    <property type="match status" value="2"/>
</dbReference>
<keyword evidence="7" id="KW-0472">Membrane</keyword>
<dbReference type="PROSITE" id="PS50893">
    <property type="entry name" value="ABC_TRANSPORTER_2"/>
    <property type="match status" value="1"/>
</dbReference>
<dbReference type="CDD" id="cd03257">
    <property type="entry name" value="ABC_NikE_OppD_transporters"/>
    <property type="match status" value="1"/>
</dbReference>
<dbReference type="SMART" id="SM00382">
    <property type="entry name" value="AAA"/>
    <property type="match status" value="1"/>
</dbReference>
<dbReference type="InterPro" id="IPR003439">
    <property type="entry name" value="ABC_transporter-like_ATP-bd"/>
</dbReference>
<evidence type="ECO:0000256" key="1">
    <source>
        <dbReference type="ARBA" id="ARBA00004202"/>
    </source>
</evidence>
<dbReference type="GO" id="GO:0005886">
    <property type="term" value="C:plasma membrane"/>
    <property type="evidence" value="ECO:0007669"/>
    <property type="project" value="UniProtKB-SubCell"/>
</dbReference>
<evidence type="ECO:0000256" key="4">
    <source>
        <dbReference type="ARBA" id="ARBA00022475"/>
    </source>
</evidence>
<dbReference type="InterPro" id="IPR050388">
    <property type="entry name" value="ABC_Ni/Peptide_Import"/>
</dbReference>
<accession>A0A084ERJ6</accession>
<dbReference type="PROSITE" id="PS00211">
    <property type="entry name" value="ABC_TRANSPORTER_1"/>
    <property type="match status" value="1"/>
</dbReference>
<dbReference type="Pfam" id="PF08352">
    <property type="entry name" value="oligo_HPY"/>
    <property type="match status" value="1"/>
</dbReference>
<comment type="subcellular location">
    <subcellularLocation>
        <location evidence="1">Cell membrane</location>
        <topology evidence="1">Peripheral membrane protein</topology>
    </subcellularLocation>
</comment>
<evidence type="ECO:0000256" key="2">
    <source>
        <dbReference type="ARBA" id="ARBA00005417"/>
    </source>
</evidence>
<keyword evidence="3" id="KW-0813">Transport</keyword>
<organism evidence="10 11">
    <name type="scientific">Mycoplasma capricolum subsp. capricolum 14232</name>
    <dbReference type="NCBI Taxonomy" id="1188238"/>
    <lineage>
        <taxon>Bacteria</taxon>
        <taxon>Bacillati</taxon>
        <taxon>Mycoplasmatota</taxon>
        <taxon>Mollicutes</taxon>
        <taxon>Mycoplasmataceae</taxon>
        <taxon>Mycoplasma</taxon>
    </lineage>
</organism>
<keyword evidence="8" id="KW-0175">Coiled coil</keyword>
<dbReference type="Pfam" id="PF00005">
    <property type="entry name" value="ABC_tran"/>
    <property type="match status" value="2"/>
</dbReference>